<dbReference type="OrthoDB" id="435460at2759"/>
<feature type="compositionally biased region" description="Acidic residues" evidence="12">
    <location>
        <begin position="401"/>
        <end position="411"/>
    </location>
</feature>
<feature type="compositionally biased region" description="Basic and acidic residues" evidence="12">
    <location>
        <begin position="444"/>
        <end position="453"/>
    </location>
</feature>
<proteinExistence type="inferred from homology"/>
<dbReference type="AlphaFoldDB" id="A0A9Q8L8P8"/>
<gene>
    <name evidence="15" type="ORF">CLAFUR5_00714</name>
</gene>
<dbReference type="CDD" id="cd11655">
    <property type="entry name" value="rap1_myb-like"/>
    <property type="match status" value="1"/>
</dbReference>
<dbReference type="GO" id="GO:0031848">
    <property type="term" value="P:protection from non-homologous end joining at telomere"/>
    <property type="evidence" value="ECO:0007669"/>
    <property type="project" value="TreeGrafter"/>
</dbReference>
<evidence type="ECO:0000313" key="15">
    <source>
        <dbReference type="EMBL" id="UJO12774.1"/>
    </source>
</evidence>
<feature type="region of interest" description="Disordered" evidence="12">
    <location>
        <begin position="172"/>
        <end position="202"/>
    </location>
</feature>
<evidence type="ECO:0000259" key="14">
    <source>
        <dbReference type="Pfam" id="PF11626"/>
    </source>
</evidence>
<feature type="compositionally biased region" description="Polar residues" evidence="12">
    <location>
        <begin position="425"/>
        <end position="437"/>
    </location>
</feature>
<name>A0A9Q8L8P8_PASFU</name>
<evidence type="ECO:0000256" key="5">
    <source>
        <dbReference type="ARBA" id="ARBA00022454"/>
    </source>
</evidence>
<dbReference type="InterPro" id="IPR038104">
    <property type="entry name" value="Rap1_C_sf"/>
</dbReference>
<evidence type="ECO:0000313" key="16">
    <source>
        <dbReference type="Proteomes" id="UP000756132"/>
    </source>
</evidence>
<organism evidence="15 16">
    <name type="scientific">Passalora fulva</name>
    <name type="common">Tomato leaf mold</name>
    <name type="synonym">Cladosporium fulvum</name>
    <dbReference type="NCBI Taxonomy" id="5499"/>
    <lineage>
        <taxon>Eukaryota</taxon>
        <taxon>Fungi</taxon>
        <taxon>Dikarya</taxon>
        <taxon>Ascomycota</taxon>
        <taxon>Pezizomycotina</taxon>
        <taxon>Dothideomycetes</taxon>
        <taxon>Dothideomycetidae</taxon>
        <taxon>Mycosphaerellales</taxon>
        <taxon>Mycosphaerellaceae</taxon>
        <taxon>Fulvia</taxon>
    </lineage>
</organism>
<dbReference type="InterPro" id="IPR021661">
    <property type="entry name" value="Rap1_C"/>
</dbReference>
<evidence type="ECO:0000256" key="9">
    <source>
        <dbReference type="ARBA" id="ARBA00023163"/>
    </source>
</evidence>
<feature type="region of interest" description="Disordered" evidence="12">
    <location>
        <begin position="297"/>
        <end position="336"/>
    </location>
</feature>
<reference evidence="15" key="2">
    <citation type="journal article" date="2022" name="Microb. Genom.">
        <title>A chromosome-scale genome assembly of the tomato pathogen Cladosporium fulvum reveals a compartmentalized genome architecture and the presence of a dispensable chromosome.</title>
        <authorList>
            <person name="Zaccaron A.Z."/>
            <person name="Chen L.H."/>
            <person name="Samaras A."/>
            <person name="Stergiopoulos I."/>
        </authorList>
    </citation>
    <scope>NUCLEOTIDE SEQUENCE</scope>
    <source>
        <strain evidence="15">Race5_Kim</strain>
    </source>
</reference>
<feature type="compositionally biased region" description="Low complexity" evidence="12">
    <location>
        <begin position="497"/>
        <end position="515"/>
    </location>
</feature>
<evidence type="ECO:0000256" key="7">
    <source>
        <dbReference type="ARBA" id="ARBA00023015"/>
    </source>
</evidence>
<accession>A0A9Q8L8P8</accession>
<protein>
    <recommendedName>
        <fullName evidence="4">Telomeric repeat-binding factor 2-interacting protein 1</fullName>
    </recommendedName>
    <alternativeName>
        <fullName evidence="11">Repressor/activator protein 1 homolog</fullName>
    </alternativeName>
</protein>
<evidence type="ECO:0000256" key="3">
    <source>
        <dbReference type="ARBA" id="ARBA00010467"/>
    </source>
</evidence>
<evidence type="ECO:0000256" key="10">
    <source>
        <dbReference type="ARBA" id="ARBA00023242"/>
    </source>
</evidence>
<feature type="compositionally biased region" description="Polar residues" evidence="12">
    <location>
        <begin position="751"/>
        <end position="761"/>
    </location>
</feature>
<feature type="compositionally biased region" description="Acidic residues" evidence="12">
    <location>
        <begin position="473"/>
        <end position="492"/>
    </location>
</feature>
<keyword evidence="5" id="KW-0158">Chromosome</keyword>
<feature type="region of interest" description="Disordered" evidence="12">
    <location>
        <begin position="397"/>
        <end position="552"/>
    </location>
</feature>
<feature type="domain" description="TERF2-interacting telomeric protein 1 Myb" evidence="13">
    <location>
        <begin position="119"/>
        <end position="176"/>
    </location>
</feature>
<dbReference type="RefSeq" id="XP_047757140.1">
    <property type="nucleotide sequence ID" value="XM_047899862.1"/>
</dbReference>
<comment type="similarity">
    <text evidence="3">Belongs to the RAP1 family.</text>
</comment>
<keyword evidence="16" id="KW-1185">Reference proteome</keyword>
<sequence length="1054" mass="116045">MANAPTVVSNATSATPRVGNVLDGLKFFVVQRVPRRTGLLRDIEANGGQVVRFEGQCDYVIADHLRKDAPGGSYSYTLIDRAIKDGALPNPADHATGGTLRSDRPVGSVIPGKHTRTPFTLQDDRDLWEFIEEAKQDGASVKGNDVYKKLEKVNPRHTFQAWRSRYITKLLGKPHPPGVRAPADDEDGSPSATQQTAPVEASAKDLEVLRENAEDIEDVPKDDWQHAWGLFHQVHPHHTAEEWISLYTTRVRPFLPTRNDEPAVARYDGTDEHDDTVYNGLKHRNARTEPGPYCTRDNDVIRPASPTKRKRTSHASSPIACSASHKKQKADAVDDTDVTDQEIVLTSDLNRDAERQVHFEANAEPDSDSVIKALLSDTLPTSEANTAADRQLFADAAAAGSDDDEECDGDGVEASGTRAGEEAFQLNNKTRTASKARTNLGDESLGHEEHSARDLLTSEANKDADEQLREIMQDDDSEVQSQIDAEDSELVLDADNTAVQHASATSQSSARSQHALTEANLASQQAEHRQYIPRATDLPPDEEEKDQSDFIDYLQTALSKTKTPPGDGGTPRPLPKLNGLQFDHVPPNFWQTLTQSKLTGGRGALTAASSQRKPPENIYIAQLHRQQQGAKSVPQLHTLTDKVATKEAKQEIPEVVTEPELEHDLPMSSQQELEEALNNNLEWPASPQQQQHRSQQSSQSQPFGTQIAYPSLGASTSEHTGFAAPDFQLSSQSMMSQLDEHEDDTHIAPKLSSQRQHVSSEPTKESSEQVETPMPYGSTQGNEENNEEESQDAAEDNDDTLHQDLYRADGDVDLTIVEPDGGFIHPGDPEHNPMAEPENAVNAGLGPTNEPIMISSAASSSSPYQASSDGEEPDEWKDRSPSVQKQALETQDIMNAQTHIPDLSMPEPSLQEDDSDEDEHDELRPQAPVARAAPAARRNRRNDEEDLETDDSSVDIDAWILSMKALGFIDKAISTALKCTTYRPHLAQAVLYEEKRGHGLPDDTPGIWSKLEDEILEGGDARKLRQLAEKHGSAECDGRLDFLSQWREMFPGKS</sequence>
<dbReference type="KEGG" id="ffu:CLAFUR5_00714"/>
<dbReference type="GO" id="GO:0042162">
    <property type="term" value="F:telomeric DNA binding"/>
    <property type="evidence" value="ECO:0007669"/>
    <property type="project" value="TreeGrafter"/>
</dbReference>
<keyword evidence="6" id="KW-0779">Telomere</keyword>
<evidence type="ECO:0000256" key="12">
    <source>
        <dbReference type="SAM" id="MobiDB-lite"/>
    </source>
</evidence>
<dbReference type="EMBL" id="CP090163">
    <property type="protein sequence ID" value="UJO12774.1"/>
    <property type="molecule type" value="Genomic_DNA"/>
</dbReference>
<feature type="compositionally biased region" description="Acidic residues" evidence="12">
    <location>
        <begin position="784"/>
        <end position="798"/>
    </location>
</feature>
<feature type="compositionally biased region" description="Basic and acidic residues" evidence="12">
    <location>
        <begin position="460"/>
        <end position="472"/>
    </location>
</feature>
<dbReference type="OMA" id="METINEW"/>
<evidence type="ECO:0000259" key="13">
    <source>
        <dbReference type="Pfam" id="PF08914"/>
    </source>
</evidence>
<evidence type="ECO:0000256" key="11">
    <source>
        <dbReference type="ARBA" id="ARBA00032471"/>
    </source>
</evidence>
<evidence type="ECO:0000256" key="8">
    <source>
        <dbReference type="ARBA" id="ARBA00023159"/>
    </source>
</evidence>
<dbReference type="PANTHER" id="PTHR16466:SF6">
    <property type="entry name" value="TELOMERIC REPEAT-BINDING FACTOR 2-INTERACTING PROTEIN 1"/>
    <property type="match status" value="1"/>
</dbReference>
<evidence type="ECO:0000256" key="2">
    <source>
        <dbReference type="ARBA" id="ARBA00004574"/>
    </source>
</evidence>
<evidence type="ECO:0000256" key="4">
    <source>
        <dbReference type="ARBA" id="ARBA00017805"/>
    </source>
</evidence>
<dbReference type="GO" id="GO:0070187">
    <property type="term" value="C:shelterin complex"/>
    <property type="evidence" value="ECO:0007669"/>
    <property type="project" value="TreeGrafter"/>
</dbReference>
<feature type="region of interest" description="Disordered" evidence="12">
    <location>
        <begin position="750"/>
        <end position="885"/>
    </location>
</feature>
<comment type="subcellular location">
    <subcellularLocation>
        <location evidence="2">Chromosome</location>
        <location evidence="2">Telomere</location>
    </subcellularLocation>
    <subcellularLocation>
        <location evidence="1">Nucleus</location>
    </subcellularLocation>
</comment>
<dbReference type="Pfam" id="PF11626">
    <property type="entry name" value="Rap1_C"/>
    <property type="match status" value="1"/>
</dbReference>
<dbReference type="GeneID" id="71980592"/>
<feature type="domain" description="TRF2-interacting telomeric protein/Rap1 C-terminal" evidence="14">
    <location>
        <begin position="963"/>
        <end position="1043"/>
    </location>
</feature>
<dbReference type="Pfam" id="PF08914">
    <property type="entry name" value="Myb_Rap1"/>
    <property type="match status" value="1"/>
</dbReference>
<dbReference type="SUPFAM" id="SSF46689">
    <property type="entry name" value="Homeodomain-like"/>
    <property type="match status" value="1"/>
</dbReference>
<keyword evidence="7" id="KW-0805">Transcription regulation</keyword>
<feature type="region of interest" description="Disordered" evidence="12">
    <location>
        <begin position="899"/>
        <end position="951"/>
    </location>
</feature>
<dbReference type="Proteomes" id="UP000756132">
    <property type="component" value="Chromosome 1"/>
</dbReference>
<feature type="compositionally biased region" description="Low complexity" evidence="12">
    <location>
        <begin position="925"/>
        <end position="936"/>
    </location>
</feature>
<keyword evidence="8" id="KW-0010">Activator</keyword>
<feature type="compositionally biased region" description="Low complexity" evidence="12">
    <location>
        <begin position="676"/>
        <end position="701"/>
    </location>
</feature>
<feature type="compositionally biased region" description="Basic and acidic residues" evidence="12">
    <location>
        <begin position="799"/>
        <end position="810"/>
    </location>
</feature>
<dbReference type="InterPro" id="IPR009057">
    <property type="entry name" value="Homeodomain-like_sf"/>
</dbReference>
<dbReference type="PANTHER" id="PTHR16466">
    <property type="entry name" value="TELOMERE REPEAT-BINDING FACTOR 2-INTERACTING PROTEIN 1"/>
    <property type="match status" value="1"/>
</dbReference>
<evidence type="ECO:0000256" key="1">
    <source>
        <dbReference type="ARBA" id="ARBA00004123"/>
    </source>
</evidence>
<dbReference type="InterPro" id="IPR015010">
    <property type="entry name" value="TERF2IP_Myb"/>
</dbReference>
<dbReference type="InterPro" id="IPR039595">
    <property type="entry name" value="TE2IP/Rap1"/>
</dbReference>
<dbReference type="Gene3D" id="1.10.10.2170">
    <property type="match status" value="1"/>
</dbReference>
<keyword evidence="10" id="KW-0539">Nucleus</keyword>
<reference evidence="15" key="1">
    <citation type="submission" date="2021-12" db="EMBL/GenBank/DDBJ databases">
        <authorList>
            <person name="Zaccaron A."/>
            <person name="Stergiopoulos I."/>
        </authorList>
    </citation>
    <scope>NUCLEOTIDE SEQUENCE</scope>
    <source>
        <strain evidence="15">Race5_Kim</strain>
    </source>
</reference>
<feature type="compositionally biased region" description="Acidic residues" evidence="12">
    <location>
        <begin position="910"/>
        <end position="920"/>
    </location>
</feature>
<feature type="region of interest" description="Disordered" evidence="12">
    <location>
        <begin position="94"/>
        <end position="118"/>
    </location>
</feature>
<feature type="region of interest" description="Disordered" evidence="12">
    <location>
        <begin position="645"/>
        <end position="721"/>
    </location>
</feature>
<evidence type="ECO:0000256" key="6">
    <source>
        <dbReference type="ARBA" id="ARBA00022895"/>
    </source>
</evidence>
<dbReference type="GO" id="GO:0010833">
    <property type="term" value="P:telomere maintenance via telomere lengthening"/>
    <property type="evidence" value="ECO:0007669"/>
    <property type="project" value="TreeGrafter"/>
</dbReference>
<dbReference type="Gene3D" id="1.10.10.60">
    <property type="entry name" value="Homeodomain-like"/>
    <property type="match status" value="1"/>
</dbReference>
<keyword evidence="9" id="KW-0804">Transcription</keyword>
<feature type="compositionally biased region" description="Low complexity" evidence="12">
    <location>
        <begin position="855"/>
        <end position="868"/>
    </location>
</feature>